<dbReference type="PANTHER" id="PTHR30349">
    <property type="entry name" value="PHAGE INTEGRASE-RELATED"/>
    <property type="match status" value="1"/>
</dbReference>
<feature type="domain" description="Tyr recombinase" evidence="4">
    <location>
        <begin position="203"/>
        <end position="374"/>
    </location>
</feature>
<dbReference type="GO" id="GO:0015074">
    <property type="term" value="P:DNA integration"/>
    <property type="evidence" value="ECO:0007669"/>
    <property type="project" value="InterPro"/>
</dbReference>
<proteinExistence type="inferred from homology"/>
<evidence type="ECO:0000313" key="5">
    <source>
        <dbReference type="EMBL" id="QEW34615.1"/>
    </source>
</evidence>
<sequence>MSKEVKIKEPIRIRTKKLNNGNESIYLDIYVDGKRNYEFLKLYLVPEKDRATKNRNAETMKLANAIKAQKIVEIQNNRYGFSNSKNKSNIKLIDYIQYIADKDVEKTGRKVTSNTLIHHLKRYDKTGVTFKQLDKEYIIGFVEYLKTAKQQHCKKEKYVSPNTRAHYYKMLRYCINYAVTEDILPANPMDKIKLEDKPKQVQAKREFLTIDELKILIKTDFRNNTVKRAFLFCCFCGIRHCDVAALTWGDLKEDNEGKYTLNMVQQKTKIAISIPLSGEAVKQLPPKGNAKSTDKVFADLISLGRTNEILPKWAESAGIDKHLTFHVSRHTHATMMITLGADLYTVSKLLGHTNIQVTQIYAKIVDESKKKAIDLIPNFTD</sequence>
<dbReference type="RefSeq" id="WP_117978336.1">
    <property type="nucleotide sequence ID" value="NZ_CAXTGH010000001.1"/>
</dbReference>
<evidence type="ECO:0000256" key="2">
    <source>
        <dbReference type="ARBA" id="ARBA00023125"/>
    </source>
</evidence>
<keyword evidence="2" id="KW-0238">DNA-binding</keyword>
<evidence type="ECO:0000313" key="6">
    <source>
        <dbReference type="Proteomes" id="UP000326091"/>
    </source>
</evidence>
<evidence type="ECO:0000259" key="4">
    <source>
        <dbReference type="PROSITE" id="PS51898"/>
    </source>
</evidence>
<evidence type="ECO:0000256" key="3">
    <source>
        <dbReference type="ARBA" id="ARBA00023172"/>
    </source>
</evidence>
<dbReference type="Proteomes" id="UP000326091">
    <property type="component" value="Chromosome"/>
</dbReference>
<accession>A0A5P3APP6</accession>
<protein>
    <submittedName>
        <fullName evidence="5">Tyrosine recombinase XerC</fullName>
    </submittedName>
</protein>
<dbReference type="PROSITE" id="PS51898">
    <property type="entry name" value="TYR_RECOMBINASE"/>
    <property type="match status" value="1"/>
</dbReference>
<dbReference type="PANTHER" id="PTHR30349:SF64">
    <property type="entry name" value="PROPHAGE INTEGRASE INTD-RELATED"/>
    <property type="match status" value="1"/>
</dbReference>
<dbReference type="Pfam" id="PF13102">
    <property type="entry name" value="Phage_int_SAM_5"/>
    <property type="match status" value="1"/>
</dbReference>
<dbReference type="EMBL" id="CP043529">
    <property type="protein sequence ID" value="QEW34615.1"/>
    <property type="molecule type" value="Genomic_DNA"/>
</dbReference>
<dbReference type="GO" id="GO:0006310">
    <property type="term" value="P:DNA recombination"/>
    <property type="evidence" value="ECO:0007669"/>
    <property type="project" value="UniProtKB-KW"/>
</dbReference>
<dbReference type="InterPro" id="IPR050090">
    <property type="entry name" value="Tyrosine_recombinase_XerCD"/>
</dbReference>
<name>A0A5P3APP6_PHOVU</name>
<dbReference type="Pfam" id="PF17293">
    <property type="entry name" value="Arm-DNA-bind_5"/>
    <property type="match status" value="1"/>
</dbReference>
<dbReference type="InterPro" id="IPR010998">
    <property type="entry name" value="Integrase_recombinase_N"/>
</dbReference>
<organism evidence="5 6">
    <name type="scientific">Phocaeicola vulgatus</name>
    <name type="common">Bacteroides vulgatus</name>
    <dbReference type="NCBI Taxonomy" id="821"/>
    <lineage>
        <taxon>Bacteria</taxon>
        <taxon>Pseudomonadati</taxon>
        <taxon>Bacteroidota</taxon>
        <taxon>Bacteroidia</taxon>
        <taxon>Bacteroidales</taxon>
        <taxon>Bacteroidaceae</taxon>
        <taxon>Phocaeicola</taxon>
    </lineage>
</organism>
<dbReference type="InterPro" id="IPR011010">
    <property type="entry name" value="DNA_brk_join_enz"/>
</dbReference>
<dbReference type="Pfam" id="PF00589">
    <property type="entry name" value="Phage_integrase"/>
    <property type="match status" value="1"/>
</dbReference>
<dbReference type="Gene3D" id="1.10.443.10">
    <property type="entry name" value="Intergrase catalytic core"/>
    <property type="match status" value="1"/>
</dbReference>
<gene>
    <name evidence="5" type="primary">xerC_2</name>
    <name evidence="5" type="ORF">VIC01_00045</name>
</gene>
<dbReference type="InterPro" id="IPR035386">
    <property type="entry name" value="Arm-DNA-bind_5"/>
</dbReference>
<dbReference type="SUPFAM" id="SSF56349">
    <property type="entry name" value="DNA breaking-rejoining enzymes"/>
    <property type="match status" value="1"/>
</dbReference>
<dbReference type="InterPro" id="IPR025269">
    <property type="entry name" value="SAM-like_dom"/>
</dbReference>
<dbReference type="InterPro" id="IPR013762">
    <property type="entry name" value="Integrase-like_cat_sf"/>
</dbReference>
<dbReference type="Gene3D" id="1.10.150.130">
    <property type="match status" value="1"/>
</dbReference>
<dbReference type="CDD" id="cd01185">
    <property type="entry name" value="INTN1_C_like"/>
    <property type="match status" value="1"/>
</dbReference>
<keyword evidence="3" id="KW-0233">DNA recombination</keyword>
<reference evidence="5 6" key="1">
    <citation type="submission" date="2019-09" db="EMBL/GenBank/DDBJ databases">
        <title>Commensal-derived Metabolites Govern Vibrio cholerae Pathogenesis in Host.</title>
        <authorList>
            <person name="Yoon S.S."/>
            <person name="Yoon M.Y."/>
        </authorList>
    </citation>
    <scope>NUCLEOTIDE SEQUENCE [LARGE SCALE GENOMIC DNA]</scope>
    <source>
        <strain evidence="5 6">VIC01</strain>
    </source>
</reference>
<dbReference type="InterPro" id="IPR002104">
    <property type="entry name" value="Integrase_catalytic"/>
</dbReference>
<comment type="similarity">
    <text evidence="1">Belongs to the 'phage' integrase family.</text>
</comment>
<dbReference type="AlphaFoldDB" id="A0A5P3APP6"/>
<dbReference type="GO" id="GO:0003677">
    <property type="term" value="F:DNA binding"/>
    <property type="evidence" value="ECO:0007669"/>
    <property type="project" value="UniProtKB-KW"/>
</dbReference>
<evidence type="ECO:0000256" key="1">
    <source>
        <dbReference type="ARBA" id="ARBA00008857"/>
    </source>
</evidence>